<dbReference type="OrthoDB" id="6846267at2759"/>
<protein>
    <recommendedName>
        <fullName evidence="3">Carboxylic ester hydrolase</fullName>
        <ecNumber evidence="3">3.1.1.-</ecNumber>
    </recommendedName>
</protein>
<evidence type="ECO:0000256" key="2">
    <source>
        <dbReference type="ARBA" id="ARBA00022801"/>
    </source>
</evidence>
<dbReference type="PANTHER" id="PTHR43142:SF5">
    <property type="entry name" value="CARBOXYLIC ESTER HYDROLASE"/>
    <property type="match status" value="1"/>
</dbReference>
<dbReference type="EMBL" id="QGMK01001626">
    <property type="protein sequence ID" value="TVY65719.1"/>
    <property type="molecule type" value="Genomic_DNA"/>
</dbReference>
<feature type="domain" description="Carboxylesterase type B" evidence="4">
    <location>
        <begin position="8"/>
        <end position="472"/>
    </location>
</feature>
<dbReference type="PROSITE" id="PS00122">
    <property type="entry name" value="CARBOXYLESTERASE_B_1"/>
    <property type="match status" value="1"/>
</dbReference>
<dbReference type="Gene3D" id="3.40.50.1820">
    <property type="entry name" value="alpha/beta hydrolase"/>
    <property type="match status" value="1"/>
</dbReference>
<reference evidence="5 6" key="1">
    <citation type="submission" date="2018-05" db="EMBL/GenBank/DDBJ databases">
        <title>Genome sequencing and assembly of the regulated plant pathogen Lachnellula willkommii and related sister species for the development of diagnostic species identification markers.</title>
        <authorList>
            <person name="Giroux E."/>
            <person name="Bilodeau G."/>
        </authorList>
    </citation>
    <scope>NUCLEOTIDE SEQUENCE [LARGE SCALE GENOMIC DNA]</scope>
    <source>
        <strain evidence="5 6">CBS 268.59</strain>
    </source>
</reference>
<comment type="similarity">
    <text evidence="1 3">Belongs to the type-B carboxylesterase/lipase family.</text>
</comment>
<gene>
    <name evidence="5" type="primary">LIP1_3</name>
    <name evidence="5" type="ORF">LSUE1_G005323</name>
</gene>
<evidence type="ECO:0000256" key="3">
    <source>
        <dbReference type="RuleBase" id="RU361235"/>
    </source>
</evidence>
<organism evidence="5 6">
    <name type="scientific">Lachnellula suecica</name>
    <dbReference type="NCBI Taxonomy" id="602035"/>
    <lineage>
        <taxon>Eukaryota</taxon>
        <taxon>Fungi</taxon>
        <taxon>Dikarya</taxon>
        <taxon>Ascomycota</taxon>
        <taxon>Pezizomycotina</taxon>
        <taxon>Leotiomycetes</taxon>
        <taxon>Helotiales</taxon>
        <taxon>Lachnaceae</taxon>
        <taxon>Lachnellula</taxon>
    </lineage>
</organism>
<evidence type="ECO:0000256" key="1">
    <source>
        <dbReference type="ARBA" id="ARBA00005964"/>
    </source>
</evidence>
<name>A0A8T9BZ86_9HELO</name>
<feature type="non-terminal residue" evidence="5">
    <location>
        <position position="498"/>
    </location>
</feature>
<comment type="caution">
    <text evidence="5">The sequence shown here is derived from an EMBL/GenBank/DDBJ whole genome shotgun (WGS) entry which is preliminary data.</text>
</comment>
<evidence type="ECO:0000313" key="6">
    <source>
        <dbReference type="Proteomes" id="UP000469558"/>
    </source>
</evidence>
<dbReference type="Proteomes" id="UP000469558">
    <property type="component" value="Unassembled WGS sequence"/>
</dbReference>
<dbReference type="SUPFAM" id="SSF53474">
    <property type="entry name" value="alpha/beta-Hydrolases"/>
    <property type="match status" value="1"/>
</dbReference>
<evidence type="ECO:0000313" key="5">
    <source>
        <dbReference type="EMBL" id="TVY65719.1"/>
    </source>
</evidence>
<dbReference type="Pfam" id="PF00135">
    <property type="entry name" value="COesterase"/>
    <property type="match status" value="1"/>
</dbReference>
<accession>A0A8T9BZ86</accession>
<keyword evidence="2 3" id="KW-0378">Hydrolase</keyword>
<evidence type="ECO:0000259" key="4">
    <source>
        <dbReference type="Pfam" id="PF00135"/>
    </source>
</evidence>
<dbReference type="PANTHER" id="PTHR43142">
    <property type="entry name" value="CARBOXYLIC ESTER HYDROLASE"/>
    <property type="match status" value="1"/>
</dbReference>
<keyword evidence="6" id="KW-1185">Reference proteome</keyword>
<sequence>MSFSTGGADVWQFKGIKYGSIPARFRQAVINETFPAVSDATSFGPKCPQVIAPFRLEGVLIGKPPKHQPHNAEDVFDEFECLNLNITSPSNAHLDSAFPVMVYIHGGGGYSGANSDWWCDGSGIVSKSMAMGNPVVHVAINYRLAALGNLGSEELRKEHGEADGGNFAYYDMVLAKFRPHLSLEWIYKHISPFGGSPTNITLYGESAGSLATETQLHSLLPARFSRCILQPQVLGAPIFSQPETIATKSAIFTKIKEHLSVQTVKQLQEVPYQDVLDASNTCDPRAGFAHVPMIDGILLDENWRNNFQLAHGTSSAILVGNTAAEGSAVSLVLSTVPKPAFPPSTSALIEALQSVTTGEKPTALLNAYGLQDSTPLKEVRKSLLLLVEDMMWHSPTQELISILTSAKTQSTRVYQYTFAQPSPFAGPFQSLPNHALDLAYLHGSPEIFEGLDDREMHLQASMKAYWVAFANGERIWGEGEMWEFGPDVGGAGVGSFLE</sequence>
<dbReference type="InterPro" id="IPR019826">
    <property type="entry name" value="Carboxylesterase_B_AS"/>
</dbReference>
<dbReference type="EC" id="3.1.1.-" evidence="3"/>
<dbReference type="InterPro" id="IPR029058">
    <property type="entry name" value="AB_hydrolase_fold"/>
</dbReference>
<dbReference type="AlphaFoldDB" id="A0A8T9BZ86"/>
<dbReference type="InterPro" id="IPR002018">
    <property type="entry name" value="CarbesteraseB"/>
</dbReference>
<dbReference type="GO" id="GO:0016787">
    <property type="term" value="F:hydrolase activity"/>
    <property type="evidence" value="ECO:0007669"/>
    <property type="project" value="UniProtKB-KW"/>
</dbReference>
<proteinExistence type="inferred from homology"/>